<dbReference type="AlphaFoldDB" id="A0A151NXK7"/>
<keyword evidence="2" id="KW-1015">Disulfide bond</keyword>
<dbReference type="PROSITE" id="PS51034">
    <property type="entry name" value="ZP_2"/>
    <property type="match status" value="1"/>
</dbReference>
<evidence type="ECO:0000259" key="4">
    <source>
        <dbReference type="PROSITE" id="PS51034"/>
    </source>
</evidence>
<keyword evidence="6" id="KW-1185">Reference proteome</keyword>
<protein>
    <recommendedName>
        <fullName evidence="4">ZP domain-containing protein</fullName>
    </recommendedName>
</protein>
<evidence type="ECO:0000256" key="1">
    <source>
        <dbReference type="ARBA" id="ARBA00022729"/>
    </source>
</evidence>
<feature type="domain" description="ZP" evidence="4">
    <location>
        <begin position="401"/>
        <end position="641"/>
    </location>
</feature>
<dbReference type="Gene3D" id="2.60.40.4100">
    <property type="entry name" value="Zona pellucida, ZP-C domain"/>
    <property type="match status" value="1"/>
</dbReference>
<dbReference type="Proteomes" id="UP000050525">
    <property type="component" value="Unassembled WGS sequence"/>
</dbReference>
<keyword evidence="1" id="KW-0732">Signal</keyword>
<keyword evidence="3" id="KW-1133">Transmembrane helix</keyword>
<organism evidence="5 6">
    <name type="scientific">Alligator mississippiensis</name>
    <name type="common">American alligator</name>
    <dbReference type="NCBI Taxonomy" id="8496"/>
    <lineage>
        <taxon>Eukaryota</taxon>
        <taxon>Metazoa</taxon>
        <taxon>Chordata</taxon>
        <taxon>Craniata</taxon>
        <taxon>Vertebrata</taxon>
        <taxon>Euteleostomi</taxon>
        <taxon>Archelosauria</taxon>
        <taxon>Archosauria</taxon>
        <taxon>Crocodylia</taxon>
        <taxon>Alligatoridae</taxon>
        <taxon>Alligatorinae</taxon>
        <taxon>Alligator</taxon>
    </lineage>
</organism>
<evidence type="ECO:0000313" key="6">
    <source>
        <dbReference type="Proteomes" id="UP000050525"/>
    </source>
</evidence>
<evidence type="ECO:0000256" key="3">
    <source>
        <dbReference type="SAM" id="Phobius"/>
    </source>
</evidence>
<sequence length="712" mass="78124">MAVPGRCEAELLSFWIIVLSLGRTFSVDFPYLGSSFSLESSFQENYTQVLLYYRGIASPCSSTEDVICKAINCTSRVPAAGLENNSTAPCQLEGEAALFPASPVSFSLRLSHCCWSQTRLLSEEKNYSVQFKVAMVYTLGTRSDTALGNSSPQTPLLPVLRVPQNCATLYNLSIWDQDGDVVRCRYGLREELGCAFCKKSPFLHLDERNKEGCTLMYDGTGSKGMYPVELMAEDFPRKMVVLKSRARMQEIHPYNASGGEWIEALSSVPLQFTLIVDKPVEDCPFGIRRPMFISPTPDNGDRINVLPYEDVSFTVTSVSAGERMADLQVLGPHGLHMSGLWMADDLHTVSANVTWESRNANRPRRISVCFVATTLSGLQSELRCIWIVHKSADSPLGTVLLCLEDRMQLSVPRSSLGDVQESDLQRSNPECLVSSNSTHLLVEIPLVGGGTREQGNPSFFTFTNRIVSQHRGVSAPAFKKTLAIPVSCKYQQEETGSTYCPFASLEDQGFGNVSFDIRFSRKTSDGMRLLKRGASINASVNDQLFISVSAKSDLADAHLIVQSCQVLGNQDSSSGFFIIQQGCLNYKAAKEVSLEDSKDKVYSLRLASIADVVSEVFVTCDVKLCCSPSKFRLCSSGCKSFKSQNALSKMLETKIYQISAGPIRISKSPSSGTNHTALVVGVVLGCTVMCVVFLLVKKSFVGVPHRNVSLRT</sequence>
<dbReference type="Gene3D" id="2.60.40.3210">
    <property type="entry name" value="Zona pellucida, ZP-N domain"/>
    <property type="match status" value="1"/>
</dbReference>
<dbReference type="InterPro" id="IPR001507">
    <property type="entry name" value="ZP_dom"/>
</dbReference>
<dbReference type="SMART" id="SM00241">
    <property type="entry name" value="ZP"/>
    <property type="match status" value="1"/>
</dbReference>
<dbReference type="Pfam" id="PF00100">
    <property type="entry name" value="Zona_pellucida"/>
    <property type="match status" value="1"/>
</dbReference>
<keyword evidence="3" id="KW-0472">Membrane</keyword>
<dbReference type="InterPro" id="IPR055355">
    <property type="entry name" value="ZP-C"/>
</dbReference>
<dbReference type="PANTHER" id="PTHR14002">
    <property type="entry name" value="ENDOGLIN/TGF-BETA RECEPTOR TYPE III"/>
    <property type="match status" value="1"/>
</dbReference>
<reference evidence="5 6" key="1">
    <citation type="journal article" date="2012" name="Genome Biol.">
        <title>Sequencing three crocodilian genomes to illuminate the evolution of archosaurs and amniotes.</title>
        <authorList>
            <person name="St John J.A."/>
            <person name="Braun E.L."/>
            <person name="Isberg S.R."/>
            <person name="Miles L.G."/>
            <person name="Chong A.Y."/>
            <person name="Gongora J."/>
            <person name="Dalzell P."/>
            <person name="Moran C."/>
            <person name="Bed'hom B."/>
            <person name="Abzhanov A."/>
            <person name="Burgess S.C."/>
            <person name="Cooksey A.M."/>
            <person name="Castoe T.A."/>
            <person name="Crawford N.G."/>
            <person name="Densmore L.D."/>
            <person name="Drew J.C."/>
            <person name="Edwards S.V."/>
            <person name="Faircloth B.C."/>
            <person name="Fujita M.K."/>
            <person name="Greenwold M.J."/>
            <person name="Hoffmann F.G."/>
            <person name="Howard J.M."/>
            <person name="Iguchi T."/>
            <person name="Janes D.E."/>
            <person name="Khan S.Y."/>
            <person name="Kohno S."/>
            <person name="de Koning A.J."/>
            <person name="Lance S.L."/>
            <person name="McCarthy F.M."/>
            <person name="McCormack J.E."/>
            <person name="Merchant M.E."/>
            <person name="Peterson D.G."/>
            <person name="Pollock D.D."/>
            <person name="Pourmand N."/>
            <person name="Raney B.J."/>
            <person name="Roessler K.A."/>
            <person name="Sanford J.R."/>
            <person name="Sawyer R.H."/>
            <person name="Schmidt C.J."/>
            <person name="Triplett E.W."/>
            <person name="Tuberville T.D."/>
            <person name="Venegas-Anaya M."/>
            <person name="Howard J.T."/>
            <person name="Jarvis E.D."/>
            <person name="Guillette L.J.Jr."/>
            <person name="Glenn T.C."/>
            <person name="Green R.E."/>
            <person name="Ray D.A."/>
        </authorList>
    </citation>
    <scope>NUCLEOTIDE SEQUENCE [LARGE SCALE GENOMIC DNA]</scope>
    <source>
        <strain evidence="5">KSC_2009_1</strain>
    </source>
</reference>
<dbReference type="EMBL" id="AKHW03001628">
    <property type="protein sequence ID" value="KYO41528.1"/>
    <property type="molecule type" value="Genomic_DNA"/>
</dbReference>
<accession>A0A151NXK7</accession>
<dbReference type="PANTHER" id="PTHR14002:SF43">
    <property type="entry name" value="DELTA-LIKE PROTEIN"/>
    <property type="match status" value="1"/>
</dbReference>
<gene>
    <name evidence="5" type="ORF">Y1Q_0006309</name>
</gene>
<evidence type="ECO:0000256" key="2">
    <source>
        <dbReference type="ARBA" id="ARBA00023157"/>
    </source>
</evidence>
<comment type="caution">
    <text evidence="5">The sequence shown here is derived from an EMBL/GenBank/DDBJ whole genome shotgun (WGS) entry which is preliminary data.</text>
</comment>
<keyword evidence="3" id="KW-0812">Transmembrane</keyword>
<dbReference type="InterPro" id="IPR042235">
    <property type="entry name" value="ZP-C_dom"/>
</dbReference>
<name>A0A151NXK7_ALLMI</name>
<feature type="transmembrane region" description="Helical" evidence="3">
    <location>
        <begin position="677"/>
        <end position="696"/>
    </location>
</feature>
<evidence type="ECO:0000313" key="5">
    <source>
        <dbReference type="EMBL" id="KYO41528.1"/>
    </source>
</evidence>
<proteinExistence type="predicted"/>